<protein>
    <submittedName>
        <fullName evidence="1">Uncharacterized protein</fullName>
    </submittedName>
</protein>
<name>A0A024G1Z0_9STRA</name>
<evidence type="ECO:0000313" key="1">
    <source>
        <dbReference type="EMBL" id="CCI40680.1"/>
    </source>
</evidence>
<accession>A0A024G1Z0</accession>
<comment type="caution">
    <text evidence="1">The sequence shown here is derived from an EMBL/GenBank/DDBJ whole genome shotgun (WGS) entry which is preliminary data.</text>
</comment>
<dbReference type="AlphaFoldDB" id="A0A024G1Z0"/>
<gene>
    <name evidence="1" type="ORF">BN9_014640</name>
</gene>
<dbReference type="InParanoid" id="A0A024G1Z0"/>
<dbReference type="Proteomes" id="UP000053237">
    <property type="component" value="Unassembled WGS sequence"/>
</dbReference>
<evidence type="ECO:0000313" key="2">
    <source>
        <dbReference type="Proteomes" id="UP000053237"/>
    </source>
</evidence>
<organism evidence="1 2">
    <name type="scientific">Albugo candida</name>
    <dbReference type="NCBI Taxonomy" id="65357"/>
    <lineage>
        <taxon>Eukaryota</taxon>
        <taxon>Sar</taxon>
        <taxon>Stramenopiles</taxon>
        <taxon>Oomycota</taxon>
        <taxon>Peronosporomycetes</taxon>
        <taxon>Albuginales</taxon>
        <taxon>Albuginaceae</taxon>
        <taxon>Albugo</taxon>
    </lineage>
</organism>
<reference evidence="1 2" key="1">
    <citation type="submission" date="2012-05" db="EMBL/GenBank/DDBJ databases">
        <title>Recombination and specialization in a pathogen metapopulation.</title>
        <authorList>
            <person name="Gardiner A."/>
            <person name="Kemen E."/>
            <person name="Schultz-Larsen T."/>
            <person name="MacLean D."/>
            <person name="Van Oosterhout C."/>
            <person name="Jones J.D.G."/>
        </authorList>
    </citation>
    <scope>NUCLEOTIDE SEQUENCE [LARGE SCALE GENOMIC DNA]</scope>
    <source>
        <strain evidence="1 2">Ac Nc2</strain>
    </source>
</reference>
<proteinExistence type="predicted"/>
<sequence>MSDPPSFFSAEIERTRKVDWEYDFLHPAPLSHQLICEHNYSFSFSTLFSSCRHDGTHNQPWKIQIEPEFVPHCESPPFDFPLRNAKVVLPSRDRKDSIERKNFPVVQLHSKPSVARSCARNQQDLHSRYSRS</sequence>
<keyword evidence="2" id="KW-1185">Reference proteome</keyword>
<dbReference type="EMBL" id="CAIX01000010">
    <property type="protein sequence ID" value="CCI40680.1"/>
    <property type="molecule type" value="Genomic_DNA"/>
</dbReference>